<keyword evidence="1" id="KW-0175">Coiled coil</keyword>
<feature type="coiled-coil region" evidence="1">
    <location>
        <begin position="161"/>
        <end position="188"/>
    </location>
</feature>
<evidence type="ECO:0000256" key="1">
    <source>
        <dbReference type="SAM" id="Coils"/>
    </source>
</evidence>
<sequence length="280" mass="30684">MTPFLRLIPYTAGPSPTRQRGQRGQAADAHTSVQDWLANHDDITYPPSATASVPEENMGSPYAGPQGPAPTPARSLTNLPLSRAASERGSSTAIPSMPDYQAALAKLPLPTAITHLENAIKSTRDAEALHAYDIGVCAALKSMELHWSSLCAQRHVSNNEKRIFRREAQRLQELVRDAERETMGNEERLARRQGREQMAWGVLRVSGKGEGEADDEDVTRLTESISQLSLGEPLDIFGTKELVRVRVDERISESDDDESEETPGLTMRVAHACSVFGGEK</sequence>
<keyword evidence="4" id="KW-1185">Reference proteome</keyword>
<reference evidence="3" key="1">
    <citation type="submission" date="2023-06" db="EMBL/GenBank/DDBJ databases">
        <title>Genome-scale phylogeny and comparative genomics of the fungal order Sordariales.</title>
        <authorList>
            <consortium name="Lawrence Berkeley National Laboratory"/>
            <person name="Hensen N."/>
            <person name="Bonometti L."/>
            <person name="Westerberg I."/>
            <person name="Brannstrom I.O."/>
            <person name="Guillou S."/>
            <person name="Cros-Aarteil S."/>
            <person name="Calhoun S."/>
            <person name="Haridas S."/>
            <person name="Kuo A."/>
            <person name="Mondo S."/>
            <person name="Pangilinan J."/>
            <person name="Riley R."/>
            <person name="Labutti K."/>
            <person name="Andreopoulos B."/>
            <person name="Lipzen A."/>
            <person name="Chen C."/>
            <person name="Yanf M."/>
            <person name="Daum C."/>
            <person name="Ng V."/>
            <person name="Clum A."/>
            <person name="Steindorff A."/>
            <person name="Ohm R."/>
            <person name="Martin F."/>
            <person name="Silar P."/>
            <person name="Natvig D."/>
            <person name="Lalanne C."/>
            <person name="Gautier V."/>
            <person name="Ament-Velasquez S.L."/>
            <person name="Kruys A."/>
            <person name="Hutchinson M.I."/>
            <person name="Powell A.J."/>
            <person name="Barry K."/>
            <person name="Miller A.N."/>
            <person name="Grigoriev I.V."/>
            <person name="Debuchy R."/>
            <person name="Gladieux P."/>
            <person name="Thoren M.H."/>
            <person name="Johannesson H."/>
        </authorList>
    </citation>
    <scope>NUCLEOTIDE SEQUENCE</scope>
    <source>
        <strain evidence="3">SMH2532-1</strain>
    </source>
</reference>
<evidence type="ECO:0000313" key="3">
    <source>
        <dbReference type="EMBL" id="KAK0644210.1"/>
    </source>
</evidence>
<dbReference type="EMBL" id="JAULSV010000005">
    <property type="protein sequence ID" value="KAK0644210.1"/>
    <property type="molecule type" value="Genomic_DNA"/>
</dbReference>
<evidence type="ECO:0000256" key="2">
    <source>
        <dbReference type="SAM" id="MobiDB-lite"/>
    </source>
</evidence>
<name>A0AA40CMP9_9PEZI</name>
<proteinExistence type="predicted"/>
<gene>
    <name evidence="3" type="ORF">B0T16DRAFT_392599</name>
</gene>
<dbReference type="Proteomes" id="UP001174936">
    <property type="component" value="Unassembled WGS sequence"/>
</dbReference>
<dbReference type="AlphaFoldDB" id="A0AA40CMP9"/>
<protein>
    <submittedName>
        <fullName evidence="3">Uncharacterized protein</fullName>
    </submittedName>
</protein>
<organism evidence="3 4">
    <name type="scientific">Cercophora newfieldiana</name>
    <dbReference type="NCBI Taxonomy" id="92897"/>
    <lineage>
        <taxon>Eukaryota</taxon>
        <taxon>Fungi</taxon>
        <taxon>Dikarya</taxon>
        <taxon>Ascomycota</taxon>
        <taxon>Pezizomycotina</taxon>
        <taxon>Sordariomycetes</taxon>
        <taxon>Sordariomycetidae</taxon>
        <taxon>Sordariales</taxon>
        <taxon>Lasiosphaeriaceae</taxon>
        <taxon>Cercophora</taxon>
    </lineage>
</organism>
<evidence type="ECO:0000313" key="4">
    <source>
        <dbReference type="Proteomes" id="UP001174936"/>
    </source>
</evidence>
<comment type="caution">
    <text evidence="3">The sequence shown here is derived from an EMBL/GenBank/DDBJ whole genome shotgun (WGS) entry which is preliminary data.</text>
</comment>
<feature type="region of interest" description="Disordered" evidence="2">
    <location>
        <begin position="1"/>
        <end position="76"/>
    </location>
</feature>
<accession>A0AA40CMP9</accession>